<dbReference type="Proteomes" id="UP000274131">
    <property type="component" value="Unassembled WGS sequence"/>
</dbReference>
<comment type="cofactor">
    <cofactor evidence="1">
        <name>Mg(2+)</name>
        <dbReference type="ChEBI" id="CHEBI:18420"/>
    </cofactor>
</comment>
<evidence type="ECO:0000256" key="1">
    <source>
        <dbReference type="ARBA" id="ARBA00001946"/>
    </source>
</evidence>
<dbReference type="EC" id="2.7.8.15" evidence="5"/>
<feature type="transmembrane region" description="Helical" evidence="19">
    <location>
        <begin position="89"/>
        <end position="112"/>
    </location>
</feature>
<keyword evidence="8" id="KW-0808">Transferase</keyword>
<comment type="function">
    <text evidence="17">UDP-N-acetylglucosamine--dolichyl-phosphate N-acetylglucosaminephosphotransferase that operates in the biosynthetic pathway of dolichol-linked oligosaccharides, the glycan precursors employed in protein asparagine (N)-glycosylation. The assembly of dolichol-linked oligosaccharides begins on the cytosolic side of the endoplasmic reticulum membrane and finishes in its lumen. The sequential addition of sugars to dolichol pyrophosphate produces dolichol-linked oligosaccharides containing fourteen sugars, including two GlcNAcs, nine mannoses and three glucoses. Once assembled, the oligosaccharide is transferred from the lipid to nascent proteins by oligosaccharyltransferases. Catalyzes the initial step of dolichol-linked oligosaccharide biosynthesis, transfering GlcNAc-1-P from cytosolic UDP-GlcNAc onto the carrier lipid dolichyl phosphate (P-dolichol), yielding GlcNAc-P-P-dolichol embedded in the cytoplasmic leaflet of the endoplasmic reticulum membrane.</text>
</comment>
<evidence type="ECO:0000256" key="4">
    <source>
        <dbReference type="ARBA" id="ARBA00009317"/>
    </source>
</evidence>
<dbReference type="GO" id="GO:0006488">
    <property type="term" value="P:dolichol-linked oligosaccharide biosynthetic process"/>
    <property type="evidence" value="ECO:0007669"/>
    <property type="project" value="InterPro"/>
</dbReference>
<evidence type="ECO:0000256" key="13">
    <source>
        <dbReference type="ARBA" id="ARBA00022989"/>
    </source>
</evidence>
<dbReference type="InterPro" id="IPR000715">
    <property type="entry name" value="Glycosyl_transferase_4"/>
</dbReference>
<feature type="transmembrane region" description="Helical" evidence="19">
    <location>
        <begin position="257"/>
        <end position="275"/>
    </location>
</feature>
<dbReference type="EMBL" id="UXUI01009316">
    <property type="protein sequence ID" value="VDD93458.1"/>
    <property type="molecule type" value="Genomic_DNA"/>
</dbReference>
<evidence type="ECO:0000256" key="3">
    <source>
        <dbReference type="ARBA" id="ARBA00004922"/>
    </source>
</evidence>
<comment type="catalytic activity">
    <reaction evidence="18">
        <text>a di-trans,poly-cis-dolichyl phosphate + UDP-N-acetyl-alpha-D-glucosamine = an N-acetyl-alpha-D-glucosaminyl-diphospho-di-trans,poly-cis-dolichol + UMP</text>
        <dbReference type="Rhea" id="RHEA:13289"/>
        <dbReference type="Rhea" id="RHEA-COMP:19498"/>
        <dbReference type="Rhea" id="RHEA-COMP:19507"/>
        <dbReference type="ChEBI" id="CHEBI:57683"/>
        <dbReference type="ChEBI" id="CHEBI:57705"/>
        <dbReference type="ChEBI" id="CHEBI:57865"/>
        <dbReference type="ChEBI" id="CHEBI:58427"/>
        <dbReference type="EC" id="2.7.8.15"/>
    </reaction>
    <physiologicalReaction direction="left-to-right" evidence="18">
        <dbReference type="Rhea" id="RHEA:13290"/>
    </physiologicalReaction>
</comment>
<comment type="subcellular location">
    <subcellularLocation>
        <location evidence="2">Endoplasmic reticulum membrane</location>
        <topology evidence="2">Multi-pass membrane protein</topology>
    </subcellularLocation>
</comment>
<feature type="transmembrane region" description="Helical" evidence="19">
    <location>
        <begin position="311"/>
        <end position="330"/>
    </location>
</feature>
<dbReference type="AlphaFoldDB" id="A0A0N4VDN4"/>
<dbReference type="UniPathway" id="UPA00378"/>
<feature type="transmembrane region" description="Helical" evidence="19">
    <location>
        <begin position="49"/>
        <end position="68"/>
    </location>
</feature>
<dbReference type="WBParaSite" id="EVEC_0000872501-mRNA-1">
    <property type="protein sequence ID" value="EVEC_0000872501-mRNA-1"/>
    <property type="gene ID" value="EVEC_0000872501"/>
</dbReference>
<gene>
    <name evidence="20" type="ORF">EVEC_LOCUS8209</name>
</gene>
<feature type="transmembrane region" description="Helical" evidence="19">
    <location>
        <begin position="200"/>
        <end position="219"/>
    </location>
</feature>
<evidence type="ECO:0000313" key="21">
    <source>
        <dbReference type="Proteomes" id="UP000274131"/>
    </source>
</evidence>
<reference evidence="20 21" key="2">
    <citation type="submission" date="2018-10" db="EMBL/GenBank/DDBJ databases">
        <authorList>
            <consortium name="Pathogen Informatics"/>
        </authorList>
    </citation>
    <scope>NUCLEOTIDE SEQUENCE [LARGE SCALE GENOMIC DNA]</scope>
</reference>
<feature type="transmembrane region" description="Helical" evidence="19">
    <location>
        <begin position="155"/>
        <end position="180"/>
    </location>
</feature>
<evidence type="ECO:0000256" key="18">
    <source>
        <dbReference type="ARBA" id="ARBA00045078"/>
    </source>
</evidence>
<feature type="transmembrane region" description="Helical" evidence="19">
    <location>
        <begin position="20"/>
        <end position="43"/>
    </location>
</feature>
<reference evidence="22" key="1">
    <citation type="submission" date="2017-02" db="UniProtKB">
        <authorList>
            <consortium name="WormBaseParasite"/>
        </authorList>
    </citation>
    <scope>IDENTIFICATION</scope>
</reference>
<feature type="transmembrane region" description="Helical" evidence="19">
    <location>
        <begin position="226"/>
        <end position="245"/>
    </location>
</feature>
<feature type="transmembrane region" description="Helical" evidence="19">
    <location>
        <begin position="124"/>
        <end position="143"/>
    </location>
</feature>
<evidence type="ECO:0000256" key="16">
    <source>
        <dbReference type="ARBA" id="ARBA00033238"/>
    </source>
</evidence>
<proteinExistence type="inferred from homology"/>
<dbReference type="Pfam" id="PF00953">
    <property type="entry name" value="Glycos_transf_4"/>
    <property type="match status" value="1"/>
</dbReference>
<dbReference type="GO" id="GO:0005789">
    <property type="term" value="C:endoplasmic reticulum membrane"/>
    <property type="evidence" value="ECO:0007669"/>
    <property type="project" value="UniProtKB-SubCell"/>
</dbReference>
<keyword evidence="12" id="KW-0460">Magnesium</keyword>
<evidence type="ECO:0000256" key="17">
    <source>
        <dbReference type="ARBA" id="ARBA00044717"/>
    </source>
</evidence>
<comment type="pathway">
    <text evidence="3">Protein modification; protein glycosylation.</text>
</comment>
<sequence>MVSISTNLVAGVNKPGTSYLVFLGCGVLGLSVSSLFFFFIPIISLSVCIIISFYGALISYWAILEYMPEFIKRNMCGKDQCKVSFPEPIGIIPAVVYLLIIFVLIPVCFLEWVLNHSEFPHDKFFAFISLAFGICSAVLLGFADDMFDLRWRHKLMFPALASLPVLLVYHVTGASTVIVVPNQLQTILPFGRALDIGVLYYVYMGMMVIFCTNAINILSGINGLEAGQALVVALSIVVFNIVQLLRLENEKWEHSLSLYFMVPFMAVDSVLLHFNWYPAKGFVGDTFCYWAGMTFGATSVIGHFSKTMLLFLIPQIFNFLYSLPQLFHLIPCPRHRLPKYDPETNTVGMSYSTFMLHISKTSWIRVNNFTILNLLLKILGPMHEETLTKNLLVIQFFFSCVAFFVRFFIADLLYDVVY</sequence>
<keyword evidence="21" id="KW-1185">Reference proteome</keyword>
<evidence type="ECO:0000256" key="10">
    <source>
        <dbReference type="ARBA" id="ARBA00022723"/>
    </source>
</evidence>
<organism evidence="22">
    <name type="scientific">Enterobius vermicularis</name>
    <name type="common">Human pinworm</name>
    <dbReference type="NCBI Taxonomy" id="51028"/>
    <lineage>
        <taxon>Eukaryota</taxon>
        <taxon>Metazoa</taxon>
        <taxon>Ecdysozoa</taxon>
        <taxon>Nematoda</taxon>
        <taxon>Chromadorea</taxon>
        <taxon>Rhabditida</taxon>
        <taxon>Spirurina</taxon>
        <taxon>Oxyuridomorpha</taxon>
        <taxon>Oxyuroidea</taxon>
        <taxon>Oxyuridae</taxon>
        <taxon>Enterobius</taxon>
    </lineage>
</organism>
<dbReference type="InterPro" id="IPR033895">
    <property type="entry name" value="GPT"/>
</dbReference>
<dbReference type="GO" id="GO:0016757">
    <property type="term" value="F:glycosyltransferase activity"/>
    <property type="evidence" value="ECO:0007669"/>
    <property type="project" value="UniProtKB-KW"/>
</dbReference>
<evidence type="ECO:0000313" key="22">
    <source>
        <dbReference type="WBParaSite" id="EVEC_0000872501-mRNA-1"/>
    </source>
</evidence>
<dbReference type="PANTHER" id="PTHR10571">
    <property type="entry name" value="UDP-N-ACETYLGLUCOSAMINE--DOLICHYL-PHOSPHATE N-ACETYLGLUCOSAMINEPHOSPHOTRANSFERASE"/>
    <property type="match status" value="1"/>
</dbReference>
<keyword evidence="11" id="KW-0256">Endoplasmic reticulum</keyword>
<dbReference type="OrthoDB" id="10262326at2759"/>
<evidence type="ECO:0000256" key="6">
    <source>
        <dbReference type="ARBA" id="ARBA00017659"/>
    </source>
</evidence>
<dbReference type="CDD" id="cd06855">
    <property type="entry name" value="GT_GPT_euk"/>
    <property type="match status" value="1"/>
</dbReference>
<evidence type="ECO:0000256" key="8">
    <source>
        <dbReference type="ARBA" id="ARBA00022679"/>
    </source>
</evidence>
<accession>A0A0N4VDN4</accession>
<dbReference type="PANTHER" id="PTHR10571:SF0">
    <property type="entry name" value="UDP-N-ACETYLGLUCOSAMINE--DOLICHYL-PHOSPHATE N-ACETYLGLUCOSAMINEPHOSPHOTRANSFERASE"/>
    <property type="match status" value="1"/>
</dbReference>
<name>A0A0N4VDN4_ENTVE</name>
<evidence type="ECO:0000256" key="2">
    <source>
        <dbReference type="ARBA" id="ARBA00004477"/>
    </source>
</evidence>
<dbReference type="GO" id="GO:0003975">
    <property type="term" value="F:UDP-N-acetylglucosamine-dolichyl-phosphate N-acetylglucosaminephosphotransferase activity"/>
    <property type="evidence" value="ECO:0007669"/>
    <property type="project" value="UniProtKB-EC"/>
</dbReference>
<keyword evidence="10" id="KW-0479">Metal-binding</keyword>
<evidence type="ECO:0000256" key="9">
    <source>
        <dbReference type="ARBA" id="ARBA00022692"/>
    </source>
</evidence>
<keyword evidence="9 19" id="KW-0812">Transmembrane</keyword>
<keyword evidence="7" id="KW-0328">Glycosyltransferase</keyword>
<protein>
    <recommendedName>
        <fullName evidence="6">UDP-N-acetylglucosamine--dolichyl-phosphate N-acetylglucosaminephosphotransferase</fullName>
        <ecNumber evidence="5">2.7.8.15</ecNumber>
    </recommendedName>
    <alternativeName>
        <fullName evidence="15">GlcNAc-1-P transferase</fullName>
    </alternativeName>
    <alternativeName>
        <fullName evidence="16">N-acetylglucosamine-1-phosphate transferase</fullName>
    </alternativeName>
</protein>
<evidence type="ECO:0000256" key="11">
    <source>
        <dbReference type="ARBA" id="ARBA00022824"/>
    </source>
</evidence>
<evidence type="ECO:0000313" key="20">
    <source>
        <dbReference type="EMBL" id="VDD93458.1"/>
    </source>
</evidence>
<dbReference type="GO" id="GO:0046872">
    <property type="term" value="F:metal ion binding"/>
    <property type="evidence" value="ECO:0007669"/>
    <property type="project" value="UniProtKB-KW"/>
</dbReference>
<keyword evidence="13 19" id="KW-1133">Transmembrane helix</keyword>
<evidence type="ECO:0000256" key="5">
    <source>
        <dbReference type="ARBA" id="ARBA00013225"/>
    </source>
</evidence>
<evidence type="ECO:0000256" key="15">
    <source>
        <dbReference type="ARBA" id="ARBA00029567"/>
    </source>
</evidence>
<feature type="transmembrane region" description="Helical" evidence="19">
    <location>
        <begin position="391"/>
        <end position="409"/>
    </location>
</feature>
<evidence type="ECO:0000256" key="19">
    <source>
        <dbReference type="SAM" id="Phobius"/>
    </source>
</evidence>
<keyword evidence="14 19" id="KW-0472">Membrane</keyword>
<evidence type="ECO:0000256" key="12">
    <source>
        <dbReference type="ARBA" id="ARBA00022842"/>
    </source>
</evidence>
<dbReference type="STRING" id="51028.A0A0N4VDN4"/>
<evidence type="ECO:0000256" key="14">
    <source>
        <dbReference type="ARBA" id="ARBA00023136"/>
    </source>
</evidence>
<evidence type="ECO:0000256" key="7">
    <source>
        <dbReference type="ARBA" id="ARBA00022676"/>
    </source>
</evidence>
<comment type="similarity">
    <text evidence="4">Belongs to the glycosyltransferase 4 family.</text>
</comment>